<evidence type="ECO:0000256" key="5">
    <source>
        <dbReference type="ARBA" id="ARBA00023004"/>
    </source>
</evidence>
<evidence type="ECO:0000313" key="12">
    <source>
        <dbReference type="EMBL" id="MEV0706602.1"/>
    </source>
</evidence>
<organism evidence="12 13">
    <name type="scientific">Nocardia aurea</name>
    <dbReference type="NCBI Taxonomy" id="2144174"/>
    <lineage>
        <taxon>Bacteria</taxon>
        <taxon>Bacillati</taxon>
        <taxon>Actinomycetota</taxon>
        <taxon>Actinomycetes</taxon>
        <taxon>Mycobacteriales</taxon>
        <taxon>Nocardiaceae</taxon>
        <taxon>Nocardia</taxon>
    </lineage>
</organism>
<dbReference type="Pfam" id="PF00355">
    <property type="entry name" value="Rieske"/>
    <property type="match status" value="1"/>
</dbReference>
<evidence type="ECO:0000256" key="8">
    <source>
        <dbReference type="ARBA" id="ARBA00029586"/>
    </source>
</evidence>
<dbReference type="PROSITE" id="PS51318">
    <property type="entry name" value="TAT"/>
    <property type="match status" value="1"/>
</dbReference>
<dbReference type="EMBL" id="JBFAKC010000001">
    <property type="protein sequence ID" value="MEV0706602.1"/>
    <property type="molecule type" value="Genomic_DNA"/>
</dbReference>
<feature type="compositionally biased region" description="Pro residues" evidence="10">
    <location>
        <begin position="38"/>
        <end position="50"/>
    </location>
</feature>
<protein>
    <recommendedName>
        <fullName evidence="2">Cytochrome bc1 complex Rieske iron-sulfur subunit</fullName>
    </recommendedName>
    <alternativeName>
        <fullName evidence="8">Cytochrome bc1 reductase complex subunit QcrA</fullName>
    </alternativeName>
</protein>
<evidence type="ECO:0000256" key="10">
    <source>
        <dbReference type="SAM" id="MobiDB-lite"/>
    </source>
</evidence>
<feature type="domain" description="Rieske" evidence="11">
    <location>
        <begin position="55"/>
        <end position="144"/>
    </location>
</feature>
<accession>A0ABV3FMG9</accession>
<dbReference type="PANTHER" id="PTHR10134">
    <property type="entry name" value="CYTOCHROME B-C1 COMPLEX SUBUNIT RIESKE, MITOCHONDRIAL"/>
    <property type="match status" value="1"/>
</dbReference>
<sequence length="145" mass="14085">MNNSTTDNLDRRTVVAGAGILAAATALTACSTYGETATPPPATAAPPAQPGGPANALAKTADIPVGGGVIVGGTVVTQPTAGTFVGLDSTCTHAGCKVTKITDGALECVCHGSKFGLDGSVVTGPAKRPLATKPVRVEGDSIVSG</sequence>
<proteinExistence type="predicted"/>
<keyword evidence="5" id="KW-0408">Iron</keyword>
<dbReference type="InterPro" id="IPR014349">
    <property type="entry name" value="Rieske_Fe-S_prot"/>
</dbReference>
<evidence type="ECO:0000313" key="13">
    <source>
        <dbReference type="Proteomes" id="UP001551695"/>
    </source>
</evidence>
<evidence type="ECO:0000256" key="4">
    <source>
        <dbReference type="ARBA" id="ARBA00022723"/>
    </source>
</evidence>
<gene>
    <name evidence="12" type="ORF">AB0I48_03465</name>
</gene>
<evidence type="ECO:0000256" key="2">
    <source>
        <dbReference type="ARBA" id="ARBA00015816"/>
    </source>
</evidence>
<evidence type="ECO:0000256" key="9">
    <source>
        <dbReference type="ARBA" id="ARBA00034078"/>
    </source>
</evidence>
<dbReference type="InterPro" id="IPR017941">
    <property type="entry name" value="Rieske_2Fe-2S"/>
</dbReference>
<keyword evidence="13" id="KW-1185">Reference proteome</keyword>
<comment type="function">
    <text evidence="1">Iron-sulfur subunit of the cytochrome bc1 complex, an essential component of the respiratory electron transport chain required for ATP synthesis. The bc1 complex catalyzes the oxidation of menaquinol and the reduction of cytochrome c in the respiratory chain. The bc1 complex operates through a Q-cycle mechanism that couples electron transfer to generation of the proton gradient that drives ATP synthesis.</text>
</comment>
<comment type="caution">
    <text evidence="12">The sequence shown here is derived from an EMBL/GenBank/DDBJ whole genome shotgun (WGS) entry which is preliminary data.</text>
</comment>
<evidence type="ECO:0000259" key="11">
    <source>
        <dbReference type="PROSITE" id="PS51296"/>
    </source>
</evidence>
<dbReference type="RefSeq" id="WP_357779879.1">
    <property type="nucleotide sequence ID" value="NZ_JBFAKC010000001.1"/>
</dbReference>
<evidence type="ECO:0000256" key="3">
    <source>
        <dbReference type="ARBA" id="ARBA00022714"/>
    </source>
</evidence>
<keyword evidence="4" id="KW-0479">Metal-binding</keyword>
<evidence type="ECO:0000256" key="7">
    <source>
        <dbReference type="ARBA" id="ARBA00023157"/>
    </source>
</evidence>
<dbReference type="InterPro" id="IPR036922">
    <property type="entry name" value="Rieske_2Fe-2S_sf"/>
</dbReference>
<dbReference type="InterPro" id="IPR006311">
    <property type="entry name" value="TAT_signal"/>
</dbReference>
<dbReference type="InterPro" id="IPR005805">
    <property type="entry name" value="Rieske_Fe-S_prot_C"/>
</dbReference>
<reference evidence="12 13" key="1">
    <citation type="submission" date="2024-06" db="EMBL/GenBank/DDBJ databases">
        <title>The Natural Products Discovery Center: Release of the First 8490 Sequenced Strains for Exploring Actinobacteria Biosynthetic Diversity.</title>
        <authorList>
            <person name="Kalkreuter E."/>
            <person name="Kautsar S.A."/>
            <person name="Yang D."/>
            <person name="Bader C.D."/>
            <person name="Teijaro C.N."/>
            <person name="Fluegel L."/>
            <person name="Davis C.M."/>
            <person name="Simpson J.R."/>
            <person name="Lauterbach L."/>
            <person name="Steele A.D."/>
            <person name="Gui C."/>
            <person name="Meng S."/>
            <person name="Li G."/>
            <person name="Viehrig K."/>
            <person name="Ye F."/>
            <person name="Su P."/>
            <person name="Kiefer A.F."/>
            <person name="Nichols A."/>
            <person name="Cepeda A.J."/>
            <person name="Yan W."/>
            <person name="Fan B."/>
            <person name="Jiang Y."/>
            <person name="Adhikari A."/>
            <person name="Zheng C.-J."/>
            <person name="Schuster L."/>
            <person name="Cowan T.M."/>
            <person name="Smanski M.J."/>
            <person name="Chevrette M.G."/>
            <person name="De Carvalho L.P.S."/>
            <person name="Shen B."/>
        </authorList>
    </citation>
    <scope>NUCLEOTIDE SEQUENCE [LARGE SCALE GENOMIC DNA]</scope>
    <source>
        <strain evidence="12 13">NPDC050403</strain>
    </source>
</reference>
<evidence type="ECO:0000256" key="6">
    <source>
        <dbReference type="ARBA" id="ARBA00023014"/>
    </source>
</evidence>
<name>A0ABV3FMG9_9NOCA</name>
<dbReference type="PRINTS" id="PR00162">
    <property type="entry name" value="RIESKE"/>
</dbReference>
<dbReference type="Proteomes" id="UP001551695">
    <property type="component" value="Unassembled WGS sequence"/>
</dbReference>
<dbReference type="Gene3D" id="2.102.10.10">
    <property type="entry name" value="Rieske [2Fe-2S] iron-sulphur domain"/>
    <property type="match status" value="1"/>
</dbReference>
<feature type="region of interest" description="Disordered" evidence="10">
    <location>
        <begin position="36"/>
        <end position="57"/>
    </location>
</feature>
<dbReference type="SUPFAM" id="SSF50022">
    <property type="entry name" value="ISP domain"/>
    <property type="match status" value="1"/>
</dbReference>
<dbReference type="PROSITE" id="PS51296">
    <property type="entry name" value="RIESKE"/>
    <property type="match status" value="1"/>
</dbReference>
<keyword evidence="3" id="KW-0001">2Fe-2S</keyword>
<comment type="cofactor">
    <cofactor evidence="9">
        <name>[2Fe-2S] cluster</name>
        <dbReference type="ChEBI" id="CHEBI:190135"/>
    </cofactor>
</comment>
<dbReference type="CDD" id="cd03467">
    <property type="entry name" value="Rieske"/>
    <property type="match status" value="1"/>
</dbReference>
<evidence type="ECO:0000256" key="1">
    <source>
        <dbReference type="ARBA" id="ARBA00002494"/>
    </source>
</evidence>
<keyword evidence="6" id="KW-0411">Iron-sulfur</keyword>
<keyword evidence="7" id="KW-1015">Disulfide bond</keyword>